<evidence type="ECO:0000256" key="1">
    <source>
        <dbReference type="SAM" id="MobiDB-lite"/>
    </source>
</evidence>
<evidence type="ECO:0000313" key="3">
    <source>
        <dbReference type="Proteomes" id="UP000235392"/>
    </source>
</evidence>
<feature type="compositionally biased region" description="Basic and acidic residues" evidence="1">
    <location>
        <begin position="976"/>
        <end position="985"/>
    </location>
</feature>
<feature type="compositionally biased region" description="Basic and acidic residues" evidence="1">
    <location>
        <begin position="587"/>
        <end position="604"/>
    </location>
</feature>
<feature type="region of interest" description="Disordered" evidence="1">
    <location>
        <begin position="261"/>
        <end position="299"/>
    </location>
</feature>
<proteinExistence type="predicted"/>
<feature type="region of interest" description="Disordered" evidence="1">
    <location>
        <begin position="84"/>
        <end position="103"/>
    </location>
</feature>
<reference evidence="2 3" key="1">
    <citation type="submission" date="2017-11" db="EMBL/GenBank/DDBJ databases">
        <title>De novo assembly and phasing of dikaryotic genomes from two isolates of Puccinia coronata f. sp. avenae, the causal agent of oat crown rust.</title>
        <authorList>
            <person name="Miller M.E."/>
            <person name="Zhang Y."/>
            <person name="Omidvar V."/>
            <person name="Sperschneider J."/>
            <person name="Schwessinger B."/>
            <person name="Raley C."/>
            <person name="Palmer J.M."/>
            <person name="Garnica D."/>
            <person name="Upadhyaya N."/>
            <person name="Rathjen J."/>
            <person name="Taylor J.M."/>
            <person name="Park R.F."/>
            <person name="Dodds P.N."/>
            <person name="Hirsch C.D."/>
            <person name="Kianian S.F."/>
            <person name="Figueroa M."/>
        </authorList>
    </citation>
    <scope>NUCLEOTIDE SEQUENCE [LARGE SCALE GENOMIC DNA]</scope>
    <source>
        <strain evidence="2">12SD80</strain>
    </source>
</reference>
<gene>
    <name evidence="2" type="ORF">PCASD_01865</name>
</gene>
<feature type="compositionally biased region" description="Pro residues" evidence="1">
    <location>
        <begin position="393"/>
        <end position="402"/>
    </location>
</feature>
<feature type="region of interest" description="Disordered" evidence="1">
    <location>
        <begin position="1"/>
        <end position="22"/>
    </location>
</feature>
<feature type="compositionally biased region" description="Polar residues" evidence="1">
    <location>
        <begin position="426"/>
        <end position="440"/>
    </location>
</feature>
<feature type="compositionally biased region" description="Low complexity" evidence="1">
    <location>
        <begin position="737"/>
        <end position="753"/>
    </location>
</feature>
<feature type="region of interest" description="Disordered" evidence="1">
    <location>
        <begin position="131"/>
        <end position="184"/>
    </location>
</feature>
<name>A0A2N5VJL8_9BASI</name>
<feature type="region of interest" description="Disordered" evidence="1">
    <location>
        <begin position="542"/>
        <end position="636"/>
    </location>
</feature>
<feature type="compositionally biased region" description="Low complexity" evidence="1">
    <location>
        <begin position="283"/>
        <end position="299"/>
    </location>
</feature>
<comment type="caution">
    <text evidence="2">The sequence shown here is derived from an EMBL/GenBank/DDBJ whole genome shotgun (WGS) entry which is preliminary data.</text>
</comment>
<feature type="compositionally biased region" description="Low complexity" evidence="1">
    <location>
        <begin position="785"/>
        <end position="802"/>
    </location>
</feature>
<feature type="region of interest" description="Disordered" evidence="1">
    <location>
        <begin position="730"/>
        <end position="753"/>
    </location>
</feature>
<feature type="region of interest" description="Disordered" evidence="1">
    <location>
        <begin position="774"/>
        <end position="840"/>
    </location>
</feature>
<dbReference type="Proteomes" id="UP000235392">
    <property type="component" value="Unassembled WGS sequence"/>
</dbReference>
<feature type="compositionally biased region" description="Low complexity" evidence="1">
    <location>
        <begin position="225"/>
        <end position="237"/>
    </location>
</feature>
<evidence type="ECO:0000313" key="2">
    <source>
        <dbReference type="EMBL" id="PLW50170.1"/>
    </source>
</evidence>
<feature type="compositionally biased region" description="Basic and acidic residues" evidence="1">
    <location>
        <begin position="556"/>
        <end position="566"/>
    </location>
</feature>
<dbReference type="AlphaFoldDB" id="A0A2N5VJL8"/>
<feature type="compositionally biased region" description="Low complexity" evidence="1">
    <location>
        <begin position="364"/>
        <end position="374"/>
    </location>
</feature>
<feature type="compositionally biased region" description="Basic residues" evidence="1">
    <location>
        <begin position="383"/>
        <end position="392"/>
    </location>
</feature>
<feature type="region of interest" description="Disordered" evidence="1">
    <location>
        <begin position="350"/>
        <end position="480"/>
    </location>
</feature>
<feature type="region of interest" description="Disordered" evidence="1">
    <location>
        <begin position="965"/>
        <end position="985"/>
    </location>
</feature>
<feature type="compositionally biased region" description="Low complexity" evidence="1">
    <location>
        <begin position="139"/>
        <end position="166"/>
    </location>
</feature>
<accession>A0A2N5VJL8</accession>
<organism evidence="2 3">
    <name type="scientific">Puccinia coronata f. sp. avenae</name>
    <dbReference type="NCBI Taxonomy" id="200324"/>
    <lineage>
        <taxon>Eukaryota</taxon>
        <taxon>Fungi</taxon>
        <taxon>Dikarya</taxon>
        <taxon>Basidiomycota</taxon>
        <taxon>Pucciniomycotina</taxon>
        <taxon>Pucciniomycetes</taxon>
        <taxon>Pucciniales</taxon>
        <taxon>Pucciniaceae</taxon>
        <taxon>Puccinia</taxon>
    </lineage>
</organism>
<sequence>MVHFKLFNSNTIRREKDNNNPVPVPVPVPAAVGVGVGVGVTPVTASLAASFTASLSRSATKSSQHQQLPAHHRRISFRHLFKPSSATDHHQQQPPPIPPLPHQLDQSQFEIINTPSPQRRSFQEACLSKQTTHLYSDPTQNNSTPTTTTTRTTRTTRTTTTTTTTASHEEEEEEEEQAPTHNKNPLSIITSKLTHNNSSNYNNYNKRLTHKSSIISLVDSIKSSSKLSFTPSPSTTSGQPQTNNSFALKSFRNVREQNNDHLTTSPERHHHLNPTPTNPSRPPSIASISRPSSPSSKISAAAFREARAVRNSRASISSSFSDLNLSSLNTLPATSNPSAVKHAIKHARFKSTPGRALSDYGQPTTTTTTISTTTPRPRDSALNHHHHPRRPLLRPPISPSSRPPSLISQIPVRQHSPASTIKHHQQSALKSLDSSTNINPNHALYAENEILTPPRPAFYGSSPSRMSAPSPSPTTSSKLADYPNILSRSLNRTSAASGFYSNRYGNSSVSSIHSVPAIPVVRFQPSNSNPPSYNRGRSVTNATAAAAAATGSQKCQDSRHLDQWHSDEDEDSGTARPQAASSHQPPHRRESEQQQVADLKKSGKDDDEDEEDSVPLSKLRKKSVGSLRDASLPATTTAAAQTLARTRQQLKNNTQSRFLLPTHTMPLNQYMSTDTHSPVEDRRISSISLGSLGGDKQDVQPWASSRFSHIPPVPLIKPDFHPAPLKAVLHPHARGNSPASSSSGSASGSWSIPITPRDSMATVNSLLLLPPSAPFSPTHTPKPRAPLASCAGPAAATTAGSAPDKDAAAASQTSKNGDAGGPAGDISQQQSATQEGEVGGPWAGVRIEDLGAPAGVDQYLYAGLAPEQKIQLHQRSQMMMQMMAAQAQAAMQMHALALAATGPMPFPPGAEMHTMQAPAPQFHLAAPPHGFQTWPLPVPAVHLQPADPSATTPLIATVPVPAPTPAAATAAAHSDLPFDPRRSSS</sequence>
<protein>
    <submittedName>
        <fullName evidence="2">Uncharacterized protein</fullName>
    </submittedName>
</protein>
<feature type="region of interest" description="Disordered" evidence="1">
    <location>
        <begin position="225"/>
        <end position="244"/>
    </location>
</feature>
<dbReference type="EMBL" id="PGCI01000012">
    <property type="protein sequence ID" value="PLW50170.1"/>
    <property type="molecule type" value="Genomic_DNA"/>
</dbReference>
<feature type="compositionally biased region" description="Low complexity" evidence="1">
    <location>
        <begin position="461"/>
        <end position="477"/>
    </location>
</feature>